<dbReference type="Gene3D" id="3.30.9.10">
    <property type="entry name" value="D-Amino Acid Oxidase, subunit A, domain 2"/>
    <property type="match status" value="1"/>
</dbReference>
<dbReference type="GO" id="GO:0005737">
    <property type="term" value="C:cytoplasm"/>
    <property type="evidence" value="ECO:0007669"/>
    <property type="project" value="TreeGrafter"/>
</dbReference>
<dbReference type="Proteomes" id="UP000192656">
    <property type="component" value="Unassembled WGS sequence"/>
</dbReference>
<evidence type="ECO:0000313" key="4">
    <source>
        <dbReference type="Proteomes" id="UP000192656"/>
    </source>
</evidence>
<dbReference type="SUPFAM" id="SSF51905">
    <property type="entry name" value="FAD/NAD(P)-binding domain"/>
    <property type="match status" value="1"/>
</dbReference>
<accession>A0A1W2CCY9</accession>
<proteinExistence type="predicted"/>
<dbReference type="Gene3D" id="3.50.50.60">
    <property type="entry name" value="FAD/NAD(P)-binding domain"/>
    <property type="match status" value="2"/>
</dbReference>
<evidence type="ECO:0000256" key="1">
    <source>
        <dbReference type="ARBA" id="ARBA00023002"/>
    </source>
</evidence>
<dbReference type="InterPro" id="IPR036188">
    <property type="entry name" value="FAD/NAD-bd_sf"/>
</dbReference>
<protein>
    <submittedName>
        <fullName evidence="3">D-amino-acid dehydrogenase</fullName>
    </submittedName>
</protein>
<dbReference type="PANTHER" id="PTHR13847">
    <property type="entry name" value="SARCOSINE DEHYDROGENASE-RELATED"/>
    <property type="match status" value="1"/>
</dbReference>
<reference evidence="3 4" key="1">
    <citation type="submission" date="2017-04" db="EMBL/GenBank/DDBJ databases">
        <authorList>
            <person name="Afonso C.L."/>
            <person name="Miller P.J."/>
            <person name="Scott M.A."/>
            <person name="Spackman E."/>
            <person name="Goraichik I."/>
            <person name="Dimitrov K.M."/>
            <person name="Suarez D.L."/>
            <person name="Swayne D.E."/>
        </authorList>
    </citation>
    <scope>NUCLEOTIDE SEQUENCE [LARGE SCALE GENOMIC DNA]</scope>
    <source>
        <strain evidence="3 4">CGMCC 1.10972</strain>
    </source>
</reference>
<keyword evidence="4" id="KW-1185">Reference proteome</keyword>
<dbReference type="Pfam" id="PF01266">
    <property type="entry name" value="DAO"/>
    <property type="match status" value="1"/>
</dbReference>
<dbReference type="EMBL" id="FWXR01000009">
    <property type="protein sequence ID" value="SMC83147.1"/>
    <property type="molecule type" value="Genomic_DNA"/>
</dbReference>
<feature type="domain" description="FAD dependent oxidoreductase" evidence="2">
    <location>
        <begin position="9"/>
        <end position="401"/>
    </location>
</feature>
<dbReference type="RefSeq" id="WP_084410271.1">
    <property type="nucleotide sequence ID" value="NZ_FWXR01000009.1"/>
</dbReference>
<dbReference type="InterPro" id="IPR006076">
    <property type="entry name" value="FAD-dep_OxRdtase"/>
</dbReference>
<evidence type="ECO:0000313" key="3">
    <source>
        <dbReference type="EMBL" id="SMC83147.1"/>
    </source>
</evidence>
<keyword evidence="1" id="KW-0560">Oxidoreductase</keyword>
<dbReference type="GO" id="GO:0016491">
    <property type="term" value="F:oxidoreductase activity"/>
    <property type="evidence" value="ECO:0007669"/>
    <property type="project" value="UniProtKB-KW"/>
</dbReference>
<organism evidence="3 4">
    <name type="scientific">Fulvimarina manganoxydans</name>
    <dbReference type="NCBI Taxonomy" id="937218"/>
    <lineage>
        <taxon>Bacteria</taxon>
        <taxon>Pseudomonadati</taxon>
        <taxon>Pseudomonadota</taxon>
        <taxon>Alphaproteobacteria</taxon>
        <taxon>Hyphomicrobiales</taxon>
        <taxon>Aurantimonadaceae</taxon>
        <taxon>Fulvimarina</taxon>
    </lineage>
</organism>
<dbReference type="AlphaFoldDB" id="A0A1W2CCY9"/>
<dbReference type="OrthoDB" id="9805337at2"/>
<dbReference type="SUPFAM" id="SSF54373">
    <property type="entry name" value="FAD-linked reductases, C-terminal domain"/>
    <property type="match status" value="1"/>
</dbReference>
<dbReference type="STRING" id="937218.SAMN06297251_109118"/>
<gene>
    <name evidence="3" type="ORF">SAMN06297251_109118</name>
</gene>
<dbReference type="PANTHER" id="PTHR13847:SF289">
    <property type="entry name" value="GLYCINE OXIDASE"/>
    <property type="match status" value="1"/>
</dbReference>
<evidence type="ECO:0000259" key="2">
    <source>
        <dbReference type="Pfam" id="PF01266"/>
    </source>
</evidence>
<name>A0A1W2CCY9_9HYPH</name>
<sequence length="423" mass="44613">MAAGEGAETIVIGAGIVGLMVARALLKDGRNVTVLERGEPGHGASFGNAGVLAFPEVLPLASMDSLKQAPKWLFDPLGPLSVRPAYALKIAPWLFRFFRSAGKTSYDAALAAQSHLMRLAEMEMDAALAETGLSVFVKRVGALDLFESEAAFRAAQHEWTLRGQAGFEGRPLTGAELAEAQPGLNPRFTHGMLFEKGRQVQNPYELTAALAQWLAGEGVSVRKGEVARIEARQGEGGATVILAGGERLAASALVIAGGAWSKPLAASLGDSLPLDTERGYNTTLPRPNVDLKRQLYFGGHGFVASPLADGAVRIGGAVEFAGLDLAPNFARSKAMLKKAKAFLPGLSDEGGTEWMGFRPSMPDSLPVIGRSRASRDIVYAFGHGHLGLTQSAGTGRLVADLLTGREPAIDVSPFRPGRFSKSS</sequence>